<comment type="subcellular location">
    <subcellularLocation>
        <location evidence="4">Cytoplasm</location>
    </subcellularLocation>
</comment>
<dbReference type="STRING" id="199890.A0A182PMV3"/>
<keyword evidence="7" id="KW-1185">Reference proteome</keyword>
<keyword evidence="1 4" id="KW-0963">Cytoplasm</keyword>
<evidence type="ECO:0000256" key="1">
    <source>
        <dbReference type="ARBA" id="ARBA00022490"/>
    </source>
</evidence>
<feature type="compositionally biased region" description="Basic and acidic residues" evidence="5">
    <location>
        <begin position="81"/>
        <end position="92"/>
    </location>
</feature>
<dbReference type="Gene3D" id="1.10.246.60">
    <property type="entry name" value="Eukaryotic translation initiation factor 3 like domains"/>
    <property type="match status" value="1"/>
</dbReference>
<comment type="function">
    <text evidence="4">Component of the eukaryotic translation initiation factor 3 (eIF-3) complex, which is involved in protein synthesis of a specialized repertoire of mRNAs and, together with other initiation factors, stimulates binding of mRNA and methionyl-tRNAi to the 40S ribosome. The eIF-3 complex specifically targets and initiates translation of a subset of mRNAs involved in cell proliferation.</text>
</comment>
<dbReference type="InterPro" id="IPR023194">
    <property type="entry name" value="eIF3-like_dom_sf"/>
</dbReference>
<accession>A0A182PMV3</accession>
<dbReference type="FunFam" id="1.10.246.60:FF:000005">
    <property type="entry name" value="Eukaryotic translation initiation factor 3 subunit J"/>
    <property type="match status" value="1"/>
</dbReference>
<dbReference type="EnsemblMetazoa" id="AEPI008277-RA">
    <property type="protein sequence ID" value="AEPI008277-PA"/>
    <property type="gene ID" value="AEPI008277"/>
</dbReference>
<feature type="region of interest" description="Disordered" evidence="5">
    <location>
        <begin position="1"/>
        <end position="105"/>
    </location>
</feature>
<dbReference type="GO" id="GO:0001732">
    <property type="term" value="P:formation of cytoplasmic translation initiation complex"/>
    <property type="evidence" value="ECO:0007669"/>
    <property type="project" value="UniProtKB-UniRule"/>
</dbReference>
<dbReference type="InterPro" id="IPR013906">
    <property type="entry name" value="eIF3j"/>
</dbReference>
<evidence type="ECO:0000313" key="6">
    <source>
        <dbReference type="EnsemblMetazoa" id="AEPI008277-PA"/>
    </source>
</evidence>
<comment type="similarity">
    <text evidence="4">Belongs to the eIF-3 subunit J family.</text>
</comment>
<name>A0A182PMV3_9DIPT</name>
<reference evidence="6" key="2">
    <citation type="submission" date="2020-05" db="UniProtKB">
        <authorList>
            <consortium name="EnsemblMetazoa"/>
        </authorList>
    </citation>
    <scope>IDENTIFICATION</scope>
    <source>
        <strain evidence="6">Epiroticus2</strain>
    </source>
</reference>
<dbReference type="GO" id="GO:0033290">
    <property type="term" value="C:eukaryotic 48S preinitiation complex"/>
    <property type="evidence" value="ECO:0007669"/>
    <property type="project" value="UniProtKB-UniRule"/>
</dbReference>
<reference evidence="7" key="1">
    <citation type="submission" date="2013-03" db="EMBL/GenBank/DDBJ databases">
        <title>The Genome Sequence of Anopheles epiroticus epiroticus2.</title>
        <authorList>
            <consortium name="The Broad Institute Genomics Platform"/>
            <person name="Neafsey D.E."/>
            <person name="Howell P."/>
            <person name="Walker B."/>
            <person name="Young S.K."/>
            <person name="Zeng Q."/>
            <person name="Gargeya S."/>
            <person name="Fitzgerald M."/>
            <person name="Haas B."/>
            <person name="Abouelleil A."/>
            <person name="Allen A.W."/>
            <person name="Alvarado L."/>
            <person name="Arachchi H.M."/>
            <person name="Berlin A.M."/>
            <person name="Chapman S.B."/>
            <person name="Gainer-Dewar J."/>
            <person name="Goldberg J."/>
            <person name="Griggs A."/>
            <person name="Gujja S."/>
            <person name="Hansen M."/>
            <person name="Howarth C."/>
            <person name="Imamovic A."/>
            <person name="Ireland A."/>
            <person name="Larimer J."/>
            <person name="McCowan C."/>
            <person name="Murphy C."/>
            <person name="Pearson M."/>
            <person name="Poon T.W."/>
            <person name="Priest M."/>
            <person name="Roberts A."/>
            <person name="Saif S."/>
            <person name="Shea T."/>
            <person name="Sisk P."/>
            <person name="Sykes S."/>
            <person name="Wortman J."/>
            <person name="Nusbaum C."/>
            <person name="Birren B."/>
        </authorList>
    </citation>
    <scope>NUCLEOTIDE SEQUENCE [LARGE SCALE GENOMIC DNA]</scope>
    <source>
        <strain evidence="7">Epiroticus2</strain>
    </source>
</reference>
<organism evidence="6 7">
    <name type="scientific">Anopheles epiroticus</name>
    <dbReference type="NCBI Taxonomy" id="199890"/>
    <lineage>
        <taxon>Eukaryota</taxon>
        <taxon>Metazoa</taxon>
        <taxon>Ecdysozoa</taxon>
        <taxon>Arthropoda</taxon>
        <taxon>Hexapoda</taxon>
        <taxon>Insecta</taxon>
        <taxon>Pterygota</taxon>
        <taxon>Neoptera</taxon>
        <taxon>Endopterygota</taxon>
        <taxon>Diptera</taxon>
        <taxon>Nematocera</taxon>
        <taxon>Culicoidea</taxon>
        <taxon>Culicidae</taxon>
        <taxon>Anophelinae</taxon>
        <taxon>Anopheles</taxon>
    </lineage>
</organism>
<evidence type="ECO:0000256" key="5">
    <source>
        <dbReference type="SAM" id="MobiDB-lite"/>
    </source>
</evidence>
<dbReference type="HAMAP" id="MF_03009">
    <property type="entry name" value="eIF3j"/>
    <property type="match status" value="1"/>
</dbReference>
<dbReference type="PANTHER" id="PTHR21681:SF0">
    <property type="entry name" value="EUKARYOTIC TRANSLATION INITIATION FACTOR 3 SUBUNIT J"/>
    <property type="match status" value="1"/>
</dbReference>
<dbReference type="AlphaFoldDB" id="A0A182PMV3"/>
<proteinExistence type="inferred from homology"/>
<dbReference type="PANTHER" id="PTHR21681">
    <property type="entry name" value="EUKARYOTIC TRANSLATION INITIATION FACTOR 3 SUBUNIT J"/>
    <property type="match status" value="1"/>
</dbReference>
<evidence type="ECO:0000256" key="2">
    <source>
        <dbReference type="ARBA" id="ARBA00022540"/>
    </source>
</evidence>
<feature type="compositionally biased region" description="Basic and acidic residues" evidence="5">
    <location>
        <begin position="47"/>
        <end position="57"/>
    </location>
</feature>
<dbReference type="GO" id="GO:0016282">
    <property type="term" value="C:eukaryotic 43S preinitiation complex"/>
    <property type="evidence" value="ECO:0007669"/>
    <property type="project" value="UniProtKB-UniRule"/>
</dbReference>
<dbReference type="GO" id="GO:0003743">
    <property type="term" value="F:translation initiation factor activity"/>
    <property type="evidence" value="ECO:0007669"/>
    <property type="project" value="UniProtKB-UniRule"/>
</dbReference>
<dbReference type="VEuPathDB" id="VectorBase:AEPI008277"/>
<evidence type="ECO:0000256" key="3">
    <source>
        <dbReference type="ARBA" id="ARBA00022917"/>
    </source>
</evidence>
<feature type="compositionally biased region" description="Basic and acidic residues" evidence="5">
    <location>
        <begin position="9"/>
        <end position="22"/>
    </location>
</feature>
<dbReference type="Proteomes" id="UP000075885">
    <property type="component" value="Unassembled WGS sequence"/>
</dbReference>
<protein>
    <recommendedName>
        <fullName evidence="4">Eukaryotic translation initiation factor 3 subunit J</fullName>
        <shortName evidence="4">eIF3j</shortName>
    </recommendedName>
</protein>
<keyword evidence="2 4" id="KW-0396">Initiation factor</keyword>
<dbReference type="Pfam" id="PF08597">
    <property type="entry name" value="eIF3_subunit"/>
    <property type="match status" value="1"/>
</dbReference>
<sequence>MEEDWEALAEQKDEQRFTKADVNKWAGEDEDDVKDNWEDDDDEEEEKKDASKQEDTPTKNAKPKKAAQPKVLEAQSAGYKLKKEDLERLKREEEEDANLTPEQRLAEKRRLQKLQEENDLKTAMETLGITPMSAGNGIDGMHPTTKEEFSELAEAISKKLANYRSSTEYQGFLEELLLKLFASLSSNNIRKAKTTLDNLYLEKQKVEKGDKPKKTKGIKVKAKLRVEGENSTLNEYDTKYDDYDEYDDFM</sequence>
<evidence type="ECO:0000256" key="4">
    <source>
        <dbReference type="HAMAP-Rule" id="MF_03009"/>
    </source>
</evidence>
<dbReference type="GO" id="GO:0005852">
    <property type="term" value="C:eukaryotic translation initiation factor 3 complex"/>
    <property type="evidence" value="ECO:0007669"/>
    <property type="project" value="UniProtKB-UniRule"/>
</dbReference>
<keyword evidence="3 4" id="KW-0648">Protein biosynthesis</keyword>
<feature type="compositionally biased region" description="Acidic residues" evidence="5">
    <location>
        <begin position="28"/>
        <end position="46"/>
    </location>
</feature>
<comment type="subunit">
    <text evidence="4">Component of the eukaryotic translation initiation factor 3 (eIF-3) complex.</text>
</comment>
<evidence type="ECO:0000313" key="7">
    <source>
        <dbReference type="Proteomes" id="UP000075885"/>
    </source>
</evidence>